<reference evidence="2" key="1">
    <citation type="journal article" date="2022" name="Int. J. Mol. Sci.">
        <title>Draft Genome of Tanacetum Coccineum: Genomic Comparison of Closely Related Tanacetum-Family Plants.</title>
        <authorList>
            <person name="Yamashiro T."/>
            <person name="Shiraishi A."/>
            <person name="Nakayama K."/>
            <person name="Satake H."/>
        </authorList>
    </citation>
    <scope>NUCLEOTIDE SEQUENCE</scope>
</reference>
<feature type="compositionally biased region" description="Low complexity" evidence="1">
    <location>
        <begin position="16"/>
        <end position="25"/>
    </location>
</feature>
<proteinExistence type="predicted"/>
<protein>
    <recommendedName>
        <fullName evidence="4">Reverse transcriptase domain-containing protein</fullName>
    </recommendedName>
</protein>
<evidence type="ECO:0000313" key="3">
    <source>
        <dbReference type="Proteomes" id="UP001151760"/>
    </source>
</evidence>
<evidence type="ECO:0000313" key="2">
    <source>
        <dbReference type="EMBL" id="GJT77936.1"/>
    </source>
</evidence>
<gene>
    <name evidence="2" type="ORF">Tco_1044661</name>
</gene>
<organism evidence="2 3">
    <name type="scientific">Tanacetum coccineum</name>
    <dbReference type="NCBI Taxonomy" id="301880"/>
    <lineage>
        <taxon>Eukaryota</taxon>
        <taxon>Viridiplantae</taxon>
        <taxon>Streptophyta</taxon>
        <taxon>Embryophyta</taxon>
        <taxon>Tracheophyta</taxon>
        <taxon>Spermatophyta</taxon>
        <taxon>Magnoliopsida</taxon>
        <taxon>eudicotyledons</taxon>
        <taxon>Gunneridae</taxon>
        <taxon>Pentapetalae</taxon>
        <taxon>asterids</taxon>
        <taxon>campanulids</taxon>
        <taxon>Asterales</taxon>
        <taxon>Asteraceae</taxon>
        <taxon>Asteroideae</taxon>
        <taxon>Anthemideae</taxon>
        <taxon>Anthemidinae</taxon>
        <taxon>Tanacetum</taxon>
    </lineage>
</organism>
<dbReference type="EMBL" id="BQNB010018758">
    <property type="protein sequence ID" value="GJT77936.1"/>
    <property type="molecule type" value="Genomic_DNA"/>
</dbReference>
<dbReference type="Proteomes" id="UP001151760">
    <property type="component" value="Unassembled WGS sequence"/>
</dbReference>
<reference evidence="2" key="2">
    <citation type="submission" date="2022-01" db="EMBL/GenBank/DDBJ databases">
        <authorList>
            <person name="Yamashiro T."/>
            <person name="Shiraishi A."/>
            <person name="Satake H."/>
            <person name="Nakayama K."/>
        </authorList>
    </citation>
    <scope>NUCLEOTIDE SEQUENCE</scope>
</reference>
<keyword evidence="3" id="KW-1185">Reference proteome</keyword>
<name>A0ABQ5GRT0_9ASTR</name>
<evidence type="ECO:0008006" key="4">
    <source>
        <dbReference type="Google" id="ProtNLM"/>
    </source>
</evidence>
<sequence>MAPKRRTTRLNPSATPTPVTDTHTTTSVTNAQIQAMINEGVTAALAARDATRNGDDSHTSGTGVRRPVQVARECTYPDFLKCQPLNFKGTEGVVGLTQWFEKMESVYSISNCTVACQSHGGSLKKLMTDKYCRGAVKLRKTGVRNVEFEGKGMPLSSPLNSWDKKIQHTWAERGQADNKKGISGRIAQNGRTTTTGVIRLEMPRLRQRCMPWAMQGQTPDNKSSPENDLKMCAIVLRFPEVFPEDVARIAPSRDEVLSEALQEFGQGFLRSSSSPLGSSDSFVKKKDGNSLGDLEIVKRDELNAKFSKCEYGFPWRTIPRSRDWDCREAVAVIPNPGPCLREAKFSSHTMMLKDLGLGAVLMDNEKRDFLCITPEERESSIKSSSLGQTIGLDLPKQILKAQTEARKPENIKSEDVGGMLVENSKDPEKLRTEKLEPRTDGTLCLNGRSWLPCYDDLRTVIMHESHKSKYSIHPGSDKMYQDIK</sequence>
<comment type="caution">
    <text evidence="2">The sequence shown here is derived from an EMBL/GenBank/DDBJ whole genome shotgun (WGS) entry which is preliminary data.</text>
</comment>
<accession>A0ABQ5GRT0</accession>
<evidence type="ECO:0000256" key="1">
    <source>
        <dbReference type="SAM" id="MobiDB-lite"/>
    </source>
</evidence>
<feature type="region of interest" description="Disordered" evidence="1">
    <location>
        <begin position="1"/>
        <end position="25"/>
    </location>
</feature>